<accession>A0A0F9HZ70</accession>
<gene>
    <name evidence="3" type="ORF">LCGC14_1724620</name>
</gene>
<keyword evidence="1" id="KW-0145">Chemotaxis</keyword>
<reference evidence="3" key="1">
    <citation type="journal article" date="2015" name="Nature">
        <title>Complex archaea that bridge the gap between prokaryotes and eukaryotes.</title>
        <authorList>
            <person name="Spang A."/>
            <person name="Saw J.H."/>
            <person name="Jorgensen S.L."/>
            <person name="Zaremba-Niedzwiedzka K."/>
            <person name="Martijn J."/>
            <person name="Lind A.E."/>
            <person name="van Eijk R."/>
            <person name="Schleper C."/>
            <person name="Guy L."/>
            <person name="Ettema T.J."/>
        </authorList>
    </citation>
    <scope>NUCLEOTIDE SEQUENCE</scope>
</reference>
<protein>
    <recommendedName>
        <fullName evidence="4">Chemoreceptor glutamine deamidase CheD</fullName>
    </recommendedName>
</protein>
<evidence type="ECO:0000256" key="1">
    <source>
        <dbReference type="ARBA" id="ARBA00022500"/>
    </source>
</evidence>
<dbReference type="Pfam" id="PF03975">
    <property type="entry name" value="CheD"/>
    <property type="match status" value="1"/>
</dbReference>
<dbReference type="GO" id="GO:0050568">
    <property type="term" value="F:protein-glutamine glutaminase activity"/>
    <property type="evidence" value="ECO:0007669"/>
    <property type="project" value="InterPro"/>
</dbReference>
<evidence type="ECO:0008006" key="4">
    <source>
        <dbReference type="Google" id="ProtNLM"/>
    </source>
</evidence>
<dbReference type="Gene3D" id="3.30.1330.200">
    <property type="match status" value="1"/>
</dbReference>
<proteinExistence type="predicted"/>
<dbReference type="GO" id="GO:0006935">
    <property type="term" value="P:chemotaxis"/>
    <property type="evidence" value="ECO:0007669"/>
    <property type="project" value="UniProtKB-KW"/>
</dbReference>
<sequence length="123" mass="13245">LHHRRLQFGALAHIVLPNSNRQKASPGKFADAAIRYMLDSFQQRGIKSIGLTAKLIGGACMFGIEGPLQIGESNVRTITQILEAASVRIVGSDVGGTSGRRITFDCSTGRINIETIGQPQRTL</sequence>
<dbReference type="PANTHER" id="PTHR35147">
    <property type="entry name" value="CHEMORECEPTOR GLUTAMINE DEAMIDASE CHED-RELATED"/>
    <property type="match status" value="1"/>
</dbReference>
<dbReference type="SUPFAM" id="SSF64438">
    <property type="entry name" value="CNF1/YfiH-like putative cysteine hydrolases"/>
    <property type="match status" value="1"/>
</dbReference>
<evidence type="ECO:0000256" key="2">
    <source>
        <dbReference type="ARBA" id="ARBA00022801"/>
    </source>
</evidence>
<dbReference type="PANTHER" id="PTHR35147:SF1">
    <property type="entry name" value="CHEMORECEPTOR GLUTAMINE DEAMIDASE CHED-RELATED"/>
    <property type="match status" value="1"/>
</dbReference>
<evidence type="ECO:0000313" key="3">
    <source>
        <dbReference type="EMBL" id="KKM08347.1"/>
    </source>
</evidence>
<dbReference type="EMBL" id="LAZR01015570">
    <property type="protein sequence ID" value="KKM08347.1"/>
    <property type="molecule type" value="Genomic_DNA"/>
</dbReference>
<name>A0A0F9HZ70_9ZZZZ</name>
<dbReference type="InterPro" id="IPR038592">
    <property type="entry name" value="CheD-like_sf"/>
</dbReference>
<dbReference type="InterPro" id="IPR005659">
    <property type="entry name" value="Chemorcpt_Glu_NH3ase_CheD"/>
</dbReference>
<keyword evidence="2" id="KW-0378">Hydrolase</keyword>
<comment type="caution">
    <text evidence="3">The sequence shown here is derived from an EMBL/GenBank/DDBJ whole genome shotgun (WGS) entry which is preliminary data.</text>
</comment>
<dbReference type="AlphaFoldDB" id="A0A0F9HZ70"/>
<dbReference type="CDD" id="cd16352">
    <property type="entry name" value="CheD"/>
    <property type="match status" value="1"/>
</dbReference>
<feature type="non-terminal residue" evidence="3">
    <location>
        <position position="1"/>
    </location>
</feature>
<dbReference type="InterPro" id="IPR011324">
    <property type="entry name" value="Cytotoxic_necrot_fac-like_cat"/>
</dbReference>
<organism evidence="3">
    <name type="scientific">marine sediment metagenome</name>
    <dbReference type="NCBI Taxonomy" id="412755"/>
    <lineage>
        <taxon>unclassified sequences</taxon>
        <taxon>metagenomes</taxon>
        <taxon>ecological metagenomes</taxon>
    </lineage>
</organism>